<evidence type="ECO:0000313" key="2">
    <source>
        <dbReference type="Proteomes" id="UP000185936"/>
    </source>
</evidence>
<dbReference type="EMBL" id="FTNR01000001">
    <property type="protein sequence ID" value="SIR59033.1"/>
    <property type="molecule type" value="Genomic_DNA"/>
</dbReference>
<evidence type="ECO:0008006" key="3">
    <source>
        <dbReference type="Google" id="ProtNLM"/>
    </source>
</evidence>
<dbReference type="Pfam" id="PF23444">
    <property type="entry name" value="DUF7127"/>
    <property type="match status" value="1"/>
</dbReference>
<accession>A0A1N7C6A4</accession>
<protein>
    <recommendedName>
        <fullName evidence="3">Hsp20/alpha crystallin family protein</fullName>
    </recommendedName>
</protein>
<keyword evidence="2" id="KW-1185">Reference proteome</keyword>
<dbReference type="RefSeq" id="WP_076607261.1">
    <property type="nucleotide sequence ID" value="NZ_FTNR01000001.1"/>
</dbReference>
<gene>
    <name evidence="1" type="ORF">SAMN05421752_101142</name>
</gene>
<name>A0A1N7C6A4_9EURY</name>
<evidence type="ECO:0000313" key="1">
    <source>
        <dbReference type="EMBL" id="SIR59033.1"/>
    </source>
</evidence>
<dbReference type="Proteomes" id="UP000185936">
    <property type="component" value="Unassembled WGS sequence"/>
</dbReference>
<dbReference type="AlphaFoldDB" id="A0A1N7C6A4"/>
<proteinExistence type="predicted"/>
<dbReference type="STRING" id="308853.SAMN05421752_101142"/>
<sequence>MTLEQFTTDEGQMARQYEYDECSVLAVDFGVDETDAAVDVVDDTVIVVVDSADRRSADRSGGSPPDDGVQYEIDLPDGVDDAHTFMKNGVLTVEMEGDL</sequence>
<reference evidence="2" key="1">
    <citation type="submission" date="2017-01" db="EMBL/GenBank/DDBJ databases">
        <authorList>
            <person name="Varghese N."/>
            <person name="Submissions S."/>
        </authorList>
    </citation>
    <scope>NUCLEOTIDE SEQUENCE [LARGE SCALE GENOMIC DNA]</scope>
    <source>
        <strain evidence="2">type strain: HArc-</strain>
    </source>
</reference>
<organism evidence="1 2">
    <name type="scientific">Natronorubrum thiooxidans</name>
    <dbReference type="NCBI Taxonomy" id="308853"/>
    <lineage>
        <taxon>Archaea</taxon>
        <taxon>Methanobacteriati</taxon>
        <taxon>Methanobacteriota</taxon>
        <taxon>Stenosarchaea group</taxon>
        <taxon>Halobacteria</taxon>
        <taxon>Halobacteriales</taxon>
        <taxon>Natrialbaceae</taxon>
        <taxon>Natronorubrum</taxon>
    </lineage>
</organism>
<dbReference type="OrthoDB" id="304071at2157"/>
<dbReference type="InterPro" id="IPR055551">
    <property type="entry name" value="DUF7127"/>
</dbReference>